<proteinExistence type="predicted"/>
<name>A0ABQ9E7R0_TEGGR</name>
<protein>
    <submittedName>
        <fullName evidence="2">Uncharacterized protein</fullName>
    </submittedName>
</protein>
<keyword evidence="1" id="KW-0812">Transmembrane</keyword>
<feature type="transmembrane region" description="Helical" evidence="1">
    <location>
        <begin position="65"/>
        <end position="93"/>
    </location>
</feature>
<organism evidence="2 3">
    <name type="scientific">Tegillarca granosa</name>
    <name type="common">Malaysian cockle</name>
    <name type="synonym">Anadara granosa</name>
    <dbReference type="NCBI Taxonomy" id="220873"/>
    <lineage>
        <taxon>Eukaryota</taxon>
        <taxon>Metazoa</taxon>
        <taxon>Spiralia</taxon>
        <taxon>Lophotrochozoa</taxon>
        <taxon>Mollusca</taxon>
        <taxon>Bivalvia</taxon>
        <taxon>Autobranchia</taxon>
        <taxon>Pteriomorphia</taxon>
        <taxon>Arcoida</taxon>
        <taxon>Arcoidea</taxon>
        <taxon>Arcidae</taxon>
        <taxon>Tegillarca</taxon>
    </lineage>
</organism>
<keyword evidence="1" id="KW-0472">Membrane</keyword>
<accession>A0ABQ9E7R0</accession>
<gene>
    <name evidence="2" type="ORF">KUTeg_023413</name>
</gene>
<evidence type="ECO:0000256" key="1">
    <source>
        <dbReference type="SAM" id="Phobius"/>
    </source>
</evidence>
<evidence type="ECO:0000313" key="3">
    <source>
        <dbReference type="Proteomes" id="UP001217089"/>
    </source>
</evidence>
<reference evidence="2 3" key="1">
    <citation type="submission" date="2022-12" db="EMBL/GenBank/DDBJ databases">
        <title>Chromosome-level genome of Tegillarca granosa.</title>
        <authorList>
            <person name="Kim J."/>
        </authorList>
    </citation>
    <scope>NUCLEOTIDE SEQUENCE [LARGE SCALE GENOMIC DNA]</scope>
    <source>
        <strain evidence="2">Teg-2019</strain>
        <tissue evidence="2">Adductor muscle</tissue>
    </source>
</reference>
<sequence length="98" mass="11288">MLGDVSIEGFPFAESINIYTGVEMLHEFDDSVTMGIHAILRYTFLCHELKIKFKRNIRRWRSVNIAGLVLGMISSLGLLMVGCFQYLLFLVYLEYATF</sequence>
<evidence type="ECO:0000313" key="2">
    <source>
        <dbReference type="EMBL" id="KAJ8299353.1"/>
    </source>
</evidence>
<comment type="caution">
    <text evidence="2">The sequence shown here is derived from an EMBL/GenBank/DDBJ whole genome shotgun (WGS) entry which is preliminary data.</text>
</comment>
<dbReference type="Proteomes" id="UP001217089">
    <property type="component" value="Unassembled WGS sequence"/>
</dbReference>
<keyword evidence="3" id="KW-1185">Reference proteome</keyword>
<keyword evidence="1" id="KW-1133">Transmembrane helix</keyword>
<dbReference type="EMBL" id="JARBDR010000921">
    <property type="protein sequence ID" value="KAJ8299353.1"/>
    <property type="molecule type" value="Genomic_DNA"/>
</dbReference>